<gene>
    <name evidence="1" type="ORF">MRL64_16140</name>
</gene>
<sequence>MYTNKLIDAYKEQMNYVQYKQIAPDLGISPQMLTDVRKGRTYLKENQVLMMAEAVGEDKEKAMIGLAMDKAKSYEAREAWANIAKKFNGLGLTTITMAYAGFAVTFLDVNECALSLLC</sequence>
<evidence type="ECO:0000313" key="1">
    <source>
        <dbReference type="EMBL" id="XAG63415.1"/>
    </source>
</evidence>
<dbReference type="Pfam" id="PF12472">
    <property type="entry name" value="DUF3693"/>
    <property type="match status" value="1"/>
</dbReference>
<protein>
    <submittedName>
        <fullName evidence="1">DUF3693 domain-containing protein</fullName>
    </submittedName>
</protein>
<reference evidence="1" key="1">
    <citation type="submission" date="2022-03" db="EMBL/GenBank/DDBJ databases">
        <title>Sea Food Isolates.</title>
        <authorList>
            <person name="Li c."/>
        </authorList>
    </citation>
    <scope>NUCLEOTIDE SEQUENCE</scope>
    <source>
        <strain evidence="1">19MO02SH05</strain>
    </source>
</reference>
<organism evidence="1">
    <name type="scientific">bacterium 19MO02SH05</name>
    <dbReference type="NCBI Taxonomy" id="2920696"/>
    <lineage>
        <taxon>Bacteria</taxon>
    </lineage>
</organism>
<dbReference type="AlphaFoldDB" id="A0AAU6TNY0"/>
<dbReference type="InterPro" id="IPR021096">
    <property type="entry name" value="Vibrio_phage_VSK_Orf152"/>
</dbReference>
<accession>A0AAU6TNY0</accession>
<name>A0AAU6TNY0_UNCXX</name>
<dbReference type="EMBL" id="CP095343">
    <property type="protein sequence ID" value="XAG63415.1"/>
    <property type="molecule type" value="Genomic_DNA"/>
</dbReference>
<proteinExistence type="predicted"/>